<reference evidence="1" key="1">
    <citation type="submission" date="2016-10" db="EMBL/GenBank/DDBJ databases">
        <authorList>
            <person name="Varghese N."/>
            <person name="Submissions S."/>
        </authorList>
    </citation>
    <scope>NUCLEOTIDE SEQUENCE [LARGE SCALE GENOMIC DNA]</scope>
    <source>
        <strain evidence="1">YR281</strain>
    </source>
</reference>
<comment type="caution">
    <text evidence="1">The sequence shown here is derived from an EMBL/GenBank/DDBJ whole genome shotgun (WGS) entry which is preliminary data.</text>
</comment>
<evidence type="ECO:0000313" key="2">
    <source>
        <dbReference type="Proteomes" id="UP000198900"/>
    </source>
</evidence>
<sequence length="380" mass="42044">MKLVELSERHAEFYAPGFAIFIGGVDLVRGLEVAVSQIDVDLVKNEASHFSFTLANCYNGKQHQFQTGSGQNLLEVLTLAQEVKVCMGYRDLATMPTTILGKVTKIETSFPETGSPELVVSGYDHGFPLTLGRSSLGRKDRKDSELVQEIASKHHLASVIDDTPEKHPQIEQNQQNDWDLLKALAKRNSSDKKRVLYEVFVDNDPAGRKPTLYFGRPRIDSASVATLEWGAGLLSFKPDANLAGQVATVEVHGWDVANKRPIVGRASANAMVDARGKSISEHLGKLVHAPDRQPTLAVRQPVFTQAEADKRAQAAMGDISKKFLTGEAESIGLPELRPDRTVELTNLGEEFSKLYYIEHASHHLDSNGYRTRFNVREAKR</sequence>
<dbReference type="Proteomes" id="UP000198900">
    <property type="component" value="Unassembled WGS sequence"/>
</dbReference>
<dbReference type="SUPFAM" id="SSF69279">
    <property type="entry name" value="Phage tail proteins"/>
    <property type="match status" value="1"/>
</dbReference>
<keyword evidence="2" id="KW-1185">Reference proteome</keyword>
<evidence type="ECO:0008006" key="3">
    <source>
        <dbReference type="Google" id="ProtNLM"/>
    </source>
</evidence>
<organism evidence="1 2">
    <name type="scientific">Paraburkholderia steynii</name>
    <dbReference type="NCBI Taxonomy" id="1245441"/>
    <lineage>
        <taxon>Bacteria</taxon>
        <taxon>Pseudomonadati</taxon>
        <taxon>Pseudomonadota</taxon>
        <taxon>Betaproteobacteria</taxon>
        <taxon>Burkholderiales</taxon>
        <taxon>Burkholderiaceae</taxon>
        <taxon>Paraburkholderia</taxon>
    </lineage>
</organism>
<evidence type="ECO:0000313" key="1">
    <source>
        <dbReference type="EMBL" id="SDJ22183.1"/>
    </source>
</evidence>
<name>A0A7Z7BGZ7_9BURK</name>
<proteinExistence type="predicted"/>
<dbReference type="AlphaFoldDB" id="A0A7Z7BGZ7"/>
<protein>
    <recommendedName>
        <fullName evidence="3">Type IV secretion protein Rhs</fullName>
    </recommendedName>
</protein>
<accession>A0A7Z7BGZ7</accession>
<dbReference type="EMBL" id="FNDI01000038">
    <property type="protein sequence ID" value="SDJ22183.1"/>
    <property type="molecule type" value="Genomic_DNA"/>
</dbReference>
<dbReference type="RefSeq" id="WP_091789265.1">
    <property type="nucleotide sequence ID" value="NZ_FNDI01000038.1"/>
</dbReference>
<gene>
    <name evidence="1" type="ORF">SAMN04487926_13811</name>
</gene>